<keyword evidence="9" id="KW-1185">Reference proteome</keyword>
<dbReference type="HOGENOM" id="CLU_2092839_0_0_7"/>
<evidence type="ECO:0000256" key="2">
    <source>
        <dbReference type="ARBA" id="ARBA00022692"/>
    </source>
</evidence>
<evidence type="ECO:0000256" key="4">
    <source>
        <dbReference type="ARBA" id="ARBA00023136"/>
    </source>
</evidence>
<dbReference type="AlphaFoldDB" id="F2ND69"/>
<dbReference type="GO" id="GO:0005886">
    <property type="term" value="C:plasma membrane"/>
    <property type="evidence" value="ECO:0007669"/>
    <property type="project" value="InterPro"/>
</dbReference>
<organism evidence="8 9">
    <name type="scientific">Desulfobacca acetoxidans (strain ATCC 700848 / DSM 11109 / ASRB2)</name>
    <dbReference type="NCBI Taxonomy" id="880072"/>
    <lineage>
        <taxon>Bacteria</taxon>
        <taxon>Pseudomonadati</taxon>
        <taxon>Thermodesulfobacteriota</taxon>
        <taxon>Desulfobaccia</taxon>
        <taxon>Desulfobaccales</taxon>
        <taxon>Desulfobaccaceae</taxon>
        <taxon>Desulfobacca</taxon>
    </lineage>
</organism>
<evidence type="ECO:0000259" key="7">
    <source>
        <dbReference type="Pfam" id="PF06305"/>
    </source>
</evidence>
<evidence type="ECO:0000256" key="3">
    <source>
        <dbReference type="ARBA" id="ARBA00022989"/>
    </source>
</evidence>
<dbReference type="Proteomes" id="UP000000483">
    <property type="component" value="Chromosome"/>
</dbReference>
<dbReference type="InterPro" id="IPR010445">
    <property type="entry name" value="LapA_dom"/>
</dbReference>
<feature type="transmembrane region" description="Helical" evidence="6">
    <location>
        <begin position="52"/>
        <end position="73"/>
    </location>
</feature>
<gene>
    <name evidence="8" type="ordered locus">Desac_1960</name>
</gene>
<reference evidence="9" key="2">
    <citation type="submission" date="2011-03" db="EMBL/GenBank/DDBJ databases">
        <title>The complete genome of Desulfobacca acetoxidans DSM 11109.</title>
        <authorList>
            <consortium name="US DOE Joint Genome Institute (JGI-PGF)"/>
            <person name="Lucas S."/>
            <person name="Copeland A."/>
            <person name="Lapidus A."/>
            <person name="Bruce D."/>
            <person name="Goodwin L."/>
            <person name="Pitluck S."/>
            <person name="Peters L."/>
            <person name="Kyrpides N."/>
            <person name="Mavromatis K."/>
            <person name="Ivanova N."/>
            <person name="Ovchinnikova G."/>
            <person name="Teshima H."/>
            <person name="Detter J.C."/>
            <person name="Han C."/>
            <person name="Land M."/>
            <person name="Hauser L."/>
            <person name="Markowitz V."/>
            <person name="Cheng J.-F."/>
            <person name="Hugenholtz P."/>
            <person name="Woyke T."/>
            <person name="Wu D."/>
            <person name="Spring S."/>
            <person name="Schueler E."/>
            <person name="Brambilla E."/>
            <person name="Klenk H.-P."/>
            <person name="Eisen J.A."/>
        </authorList>
    </citation>
    <scope>NUCLEOTIDE SEQUENCE [LARGE SCALE GENOMIC DNA]</scope>
    <source>
        <strain evidence="9">ATCC 700848 / DSM 11109 / ASRB2</strain>
    </source>
</reference>
<dbReference type="EMBL" id="CP002629">
    <property type="protein sequence ID" value="AEB09793.1"/>
    <property type="molecule type" value="Genomic_DNA"/>
</dbReference>
<evidence type="ECO:0000313" key="8">
    <source>
        <dbReference type="EMBL" id="AEB09793.1"/>
    </source>
</evidence>
<evidence type="ECO:0000313" key="9">
    <source>
        <dbReference type="Proteomes" id="UP000000483"/>
    </source>
</evidence>
<evidence type="ECO:0000256" key="1">
    <source>
        <dbReference type="ARBA" id="ARBA00022475"/>
    </source>
</evidence>
<dbReference type="STRING" id="880072.Desac_1960"/>
<dbReference type="KEGG" id="dao:Desac_1960"/>
<proteinExistence type="predicted"/>
<keyword evidence="1" id="KW-1003">Cell membrane</keyword>
<name>F2ND69_DESAR</name>
<accession>F2ND69</accession>
<feature type="region of interest" description="Disordered" evidence="5">
    <location>
        <begin position="97"/>
        <end position="116"/>
    </location>
</feature>
<keyword evidence="2 6" id="KW-0812">Transmembrane</keyword>
<dbReference type="RefSeq" id="WP_013706902.1">
    <property type="nucleotide sequence ID" value="NC_015388.1"/>
</dbReference>
<dbReference type="Pfam" id="PF06305">
    <property type="entry name" value="LapA_dom"/>
    <property type="match status" value="1"/>
</dbReference>
<reference evidence="8 9" key="1">
    <citation type="journal article" date="2011" name="Stand. Genomic Sci.">
        <title>Complete genome sequence of the acetate-degrading sulfate reducer Desulfobacca acetoxidans type strain (ASRB2).</title>
        <authorList>
            <person name="Goker M."/>
            <person name="Teshima H."/>
            <person name="Lapidus A."/>
            <person name="Nolan M."/>
            <person name="Lucas S."/>
            <person name="Hammon N."/>
            <person name="Deshpande S."/>
            <person name="Cheng J.F."/>
            <person name="Tapia R."/>
            <person name="Han C."/>
            <person name="Goodwin L."/>
            <person name="Pitluck S."/>
            <person name="Huntemann M."/>
            <person name="Liolios K."/>
            <person name="Ivanova N."/>
            <person name="Pagani I."/>
            <person name="Mavromatis K."/>
            <person name="Ovchinikova G."/>
            <person name="Pati A."/>
            <person name="Chen A."/>
            <person name="Palaniappan K."/>
            <person name="Land M."/>
            <person name="Hauser L."/>
            <person name="Brambilla E.M."/>
            <person name="Rohde M."/>
            <person name="Spring S."/>
            <person name="Detter J.C."/>
            <person name="Woyke T."/>
            <person name="Bristow J."/>
            <person name="Eisen J.A."/>
            <person name="Markowitz V."/>
            <person name="Hugenholtz P."/>
            <person name="Kyrpides N.C."/>
            <person name="Klenk H.P."/>
        </authorList>
    </citation>
    <scope>NUCLEOTIDE SEQUENCE [LARGE SCALE GENOMIC DNA]</scope>
    <source>
        <strain evidence="9">ATCC 700848 / DSM 11109 / ASRB2</strain>
    </source>
</reference>
<keyword evidence="4 6" id="KW-0472">Membrane</keyword>
<evidence type="ECO:0000256" key="5">
    <source>
        <dbReference type="SAM" id="MobiDB-lite"/>
    </source>
</evidence>
<feature type="compositionally biased region" description="Polar residues" evidence="5">
    <location>
        <begin position="101"/>
        <end position="116"/>
    </location>
</feature>
<keyword evidence="3 6" id="KW-1133">Transmembrane helix</keyword>
<evidence type="ECO:0000256" key="6">
    <source>
        <dbReference type="SAM" id="Phobius"/>
    </source>
</evidence>
<sequence>MRLVKVVLVLLVLFIGFLLVRQNHDVLTQTAQFKLNLYIISFQSAPHSLWVLLTFALFLGIFGTGLYTLLGLLKQRQANRQLRHDLEVLKSEIQTIKPKTESTPPISQAADLSQSI</sequence>
<feature type="domain" description="Lipopolysaccharide assembly protein A" evidence="7">
    <location>
        <begin position="35"/>
        <end position="93"/>
    </location>
</feature>
<protein>
    <recommendedName>
        <fullName evidence="7">Lipopolysaccharide assembly protein A domain-containing protein</fullName>
    </recommendedName>
</protein>